<gene>
    <name evidence="3" type="ORF">QF092_06020</name>
    <name evidence="2" type="ORF">QF092_17270</name>
    <name evidence="4" type="ORF">QF092_19965</name>
</gene>
<keyword evidence="5" id="KW-1185">Reference proteome</keyword>
<feature type="region of interest" description="Disordered" evidence="1">
    <location>
        <begin position="336"/>
        <end position="357"/>
    </location>
</feature>
<keyword evidence="4" id="KW-0614">Plasmid</keyword>
<feature type="region of interest" description="Disordered" evidence="1">
    <location>
        <begin position="55"/>
        <end position="122"/>
    </location>
</feature>
<feature type="region of interest" description="Disordered" evidence="1">
    <location>
        <begin position="167"/>
        <end position="214"/>
    </location>
</feature>
<feature type="compositionally biased region" description="Gly residues" evidence="1">
    <location>
        <begin position="168"/>
        <end position="211"/>
    </location>
</feature>
<dbReference type="RefSeq" id="WP_281465874.1">
    <property type="nucleotide sequence ID" value="NZ_CP124535.1"/>
</dbReference>
<evidence type="ECO:0000313" key="2">
    <source>
        <dbReference type="EMBL" id="WGV15980.1"/>
    </source>
</evidence>
<dbReference type="EMBL" id="CP124537">
    <property type="protein sequence ID" value="WGV18363.1"/>
    <property type="molecule type" value="Genomic_DNA"/>
</dbReference>
<dbReference type="Proteomes" id="UP001230978">
    <property type="component" value="Chromosome"/>
</dbReference>
<evidence type="ECO:0000256" key="1">
    <source>
        <dbReference type="SAM" id="MobiDB-lite"/>
    </source>
</evidence>
<dbReference type="Proteomes" id="UP001230978">
    <property type="component" value="Plasmid unnamed2"/>
</dbReference>
<geneLocation type="plasmid" evidence="4 5">
    <name>unnamed2</name>
</geneLocation>
<evidence type="ECO:0000313" key="3">
    <source>
        <dbReference type="EMBL" id="WGV17348.1"/>
    </source>
</evidence>
<dbReference type="EMBL" id="CP124535">
    <property type="protein sequence ID" value="WGV17348.1"/>
    <property type="molecule type" value="Genomic_DNA"/>
</dbReference>
<sequence length="357" mass="36621">MEIKTKHRKSAEANKPKGRALFTLAERKEAPFAAMFAALTLTLAAYVKTAFGGTAQPSDPTDQPVDRQAAEQVSAPRHPGMEEAAPPVEFAELDEGQPLITGSLPGEDGDMGRIGRGPGQLDLSRFFPDADPTMDMPDLYLADRPEIATAALPSMFGTSGSLPLIPGAPGGGAGGGTGGSTGGGAPGNTAGTGTGGNGPGGNGPGGNGTGTGEDDATGIVGISFQDLFAQLASVVRPFHATTVRDISNLAIGDWVSQHELYKLRGGETRPDLDTAYLAREERTYDLVSNPESKAAFIEEYFPSLDTPGNSTMPEASLAEGPVTTAFLTANGMAGDMSNDTGLQPDPLLATDSVTGLL</sequence>
<dbReference type="EMBL" id="CP124535">
    <property type="protein sequence ID" value="WGV15980.1"/>
    <property type="molecule type" value="Genomic_DNA"/>
</dbReference>
<name>A0ABY8Q533_9RHOB</name>
<protein>
    <submittedName>
        <fullName evidence="2">Uncharacterized protein</fullName>
    </submittedName>
</protein>
<proteinExistence type="predicted"/>
<organism evidence="2 5">
    <name type="scientific">Fuscovulum ytuae</name>
    <dbReference type="NCBI Taxonomy" id="3042299"/>
    <lineage>
        <taxon>Bacteria</taxon>
        <taxon>Pseudomonadati</taxon>
        <taxon>Pseudomonadota</taxon>
        <taxon>Alphaproteobacteria</taxon>
        <taxon>Rhodobacterales</taxon>
        <taxon>Paracoccaceae</taxon>
        <taxon>Fuscovulum</taxon>
    </lineage>
</organism>
<evidence type="ECO:0000313" key="4">
    <source>
        <dbReference type="EMBL" id="WGV18363.1"/>
    </source>
</evidence>
<evidence type="ECO:0000313" key="5">
    <source>
        <dbReference type="Proteomes" id="UP001230978"/>
    </source>
</evidence>
<accession>A0ABY8Q533</accession>
<reference evidence="2 5" key="1">
    <citation type="submission" date="2023-04" db="EMBL/GenBank/DDBJ databases">
        <title>YMD61, complete Genome.</title>
        <authorList>
            <person name="Zhang J."/>
        </authorList>
    </citation>
    <scope>NUCLEOTIDE SEQUENCE [LARGE SCALE GENOMIC DNA]</scope>
    <source>
        <strain evidence="2 5">YMD61</strain>
        <plasmid evidence="4 5">unnamed2</plasmid>
    </source>
</reference>